<feature type="region of interest" description="Disordered" evidence="1">
    <location>
        <begin position="235"/>
        <end position="260"/>
    </location>
</feature>
<comment type="caution">
    <text evidence="3">The sequence shown here is derived from an EMBL/GenBank/DDBJ whole genome shotgun (WGS) entry which is preliminary data.</text>
</comment>
<feature type="compositionally biased region" description="Low complexity" evidence="1">
    <location>
        <begin position="239"/>
        <end position="248"/>
    </location>
</feature>
<name>A0A2W5V664_9CAUL</name>
<accession>A0A2W5V664</accession>
<organism evidence="3 4">
    <name type="scientific">Caulobacter segnis</name>
    <dbReference type="NCBI Taxonomy" id="88688"/>
    <lineage>
        <taxon>Bacteria</taxon>
        <taxon>Pseudomonadati</taxon>
        <taxon>Pseudomonadota</taxon>
        <taxon>Alphaproteobacteria</taxon>
        <taxon>Caulobacterales</taxon>
        <taxon>Caulobacteraceae</taxon>
        <taxon>Caulobacter</taxon>
    </lineage>
</organism>
<feature type="transmembrane region" description="Helical" evidence="2">
    <location>
        <begin position="204"/>
        <end position="224"/>
    </location>
</feature>
<dbReference type="Proteomes" id="UP000249393">
    <property type="component" value="Unassembled WGS sequence"/>
</dbReference>
<keyword evidence="2" id="KW-0472">Membrane</keyword>
<feature type="transmembrane region" description="Helical" evidence="2">
    <location>
        <begin position="38"/>
        <end position="59"/>
    </location>
</feature>
<reference evidence="3 4" key="1">
    <citation type="submission" date="2017-08" db="EMBL/GenBank/DDBJ databases">
        <title>Infants hospitalized years apart are colonized by the same room-sourced microbial strains.</title>
        <authorList>
            <person name="Brooks B."/>
            <person name="Olm M.R."/>
            <person name="Firek B.A."/>
            <person name="Baker R."/>
            <person name="Thomas B.C."/>
            <person name="Morowitz M.J."/>
            <person name="Banfield J.F."/>
        </authorList>
    </citation>
    <scope>NUCLEOTIDE SEQUENCE [LARGE SCALE GENOMIC DNA]</scope>
    <source>
        <strain evidence="3">S2_003_000_R2_4</strain>
    </source>
</reference>
<dbReference type="RefSeq" id="WP_304277594.1">
    <property type="nucleotide sequence ID" value="NZ_QFQZ01000030.1"/>
</dbReference>
<sequence>MPRWMSDLKWMLVGTALLAAALTACICPFPTAGDGDRWRYLVVVVLVLAWMMAVGKAFNGRVDGLLIDGRNRISLSRLQLFLWLVVAASAFAVEVAHNFRLQGSTPDDITVPTQLGLVMAAATTSFVASPAILALKSRSGRLDVRPRGARSRWSDLFRGEEQGTSRSADPAKVQQFLVTLMLVAIYVATLWRDLGSPPAAGYTALPGLSEGGLVLLGVSHAAYLGGKASSLVRKDSAAADDPVSVDTAPKPPEASQKPAP</sequence>
<evidence type="ECO:0000313" key="4">
    <source>
        <dbReference type="Proteomes" id="UP000249393"/>
    </source>
</evidence>
<feature type="transmembrane region" description="Helical" evidence="2">
    <location>
        <begin position="176"/>
        <end position="192"/>
    </location>
</feature>
<dbReference type="PROSITE" id="PS51257">
    <property type="entry name" value="PROKAR_LIPOPROTEIN"/>
    <property type="match status" value="1"/>
</dbReference>
<gene>
    <name evidence="3" type="ORF">DI526_11000</name>
</gene>
<protein>
    <submittedName>
        <fullName evidence="3">Uncharacterized protein</fullName>
    </submittedName>
</protein>
<proteinExistence type="predicted"/>
<dbReference type="EMBL" id="QFQZ01000030">
    <property type="protein sequence ID" value="PZR34227.1"/>
    <property type="molecule type" value="Genomic_DNA"/>
</dbReference>
<dbReference type="AlphaFoldDB" id="A0A2W5V664"/>
<feature type="transmembrane region" description="Helical" evidence="2">
    <location>
        <begin position="80"/>
        <end position="99"/>
    </location>
</feature>
<evidence type="ECO:0000256" key="2">
    <source>
        <dbReference type="SAM" id="Phobius"/>
    </source>
</evidence>
<evidence type="ECO:0000313" key="3">
    <source>
        <dbReference type="EMBL" id="PZR34227.1"/>
    </source>
</evidence>
<keyword evidence="2" id="KW-1133">Transmembrane helix</keyword>
<keyword evidence="2" id="KW-0812">Transmembrane</keyword>
<evidence type="ECO:0000256" key="1">
    <source>
        <dbReference type="SAM" id="MobiDB-lite"/>
    </source>
</evidence>
<feature type="transmembrane region" description="Helical" evidence="2">
    <location>
        <begin position="111"/>
        <end position="135"/>
    </location>
</feature>